<dbReference type="Proteomes" id="UP000001307">
    <property type="component" value="Unassembled WGS sequence"/>
</dbReference>
<name>E4XDK6_OIKDI</name>
<dbReference type="Pfam" id="PF00096">
    <property type="entry name" value="zf-C2H2"/>
    <property type="match status" value="2"/>
</dbReference>
<evidence type="ECO:0000259" key="8">
    <source>
        <dbReference type="PROSITE" id="PS50157"/>
    </source>
</evidence>
<dbReference type="EMBL" id="FN653039">
    <property type="protein sequence ID" value="CBY19244.1"/>
    <property type="molecule type" value="Genomic_DNA"/>
</dbReference>
<keyword evidence="6" id="KW-0539">Nucleus</keyword>
<dbReference type="InParanoid" id="E4XDK6"/>
<sequence length="288" mass="33685">MNAVEAYDKLVKKYLKENACRIEEKSEKKAISFTIQKAPGKIKKEPKPVEVKPKRSSIEENKARVIPDKFMKIAKKFGLPEEHLQFFFENKESFQWESKDKTDILCSDAHCKFKTKATAGCLLEHMKTVHDYTDIPCDKADCSFIAFSTENFKRHKANFHGHGRKPTEYGNHPCPYSCKVSFRKPSGLLKHINVHKNRVFFCSYCQYRNTNMRDLQWHLRVHFDIKNYACDICSRTFTNNDKLTIHKLNVHSTDDFFCIDCGFVAPKLKALRVHRSSCKERLKHSRIL</sequence>
<organism evidence="9">
    <name type="scientific">Oikopleura dioica</name>
    <name type="common">Tunicate</name>
    <dbReference type="NCBI Taxonomy" id="34765"/>
    <lineage>
        <taxon>Eukaryota</taxon>
        <taxon>Metazoa</taxon>
        <taxon>Chordata</taxon>
        <taxon>Tunicata</taxon>
        <taxon>Appendicularia</taxon>
        <taxon>Copelata</taxon>
        <taxon>Oikopleuridae</taxon>
        <taxon>Oikopleura</taxon>
    </lineage>
</organism>
<evidence type="ECO:0000256" key="2">
    <source>
        <dbReference type="ARBA" id="ARBA00022723"/>
    </source>
</evidence>
<dbReference type="PROSITE" id="PS50157">
    <property type="entry name" value="ZINC_FINGER_C2H2_2"/>
    <property type="match status" value="2"/>
</dbReference>
<evidence type="ECO:0000256" key="3">
    <source>
        <dbReference type="ARBA" id="ARBA00022737"/>
    </source>
</evidence>
<proteinExistence type="predicted"/>
<dbReference type="SUPFAM" id="SSF57667">
    <property type="entry name" value="beta-beta-alpha zinc fingers"/>
    <property type="match status" value="1"/>
</dbReference>
<evidence type="ECO:0000256" key="7">
    <source>
        <dbReference type="PROSITE-ProRule" id="PRU00042"/>
    </source>
</evidence>
<keyword evidence="5" id="KW-0862">Zinc</keyword>
<dbReference type="InterPro" id="IPR036236">
    <property type="entry name" value="Znf_C2H2_sf"/>
</dbReference>
<evidence type="ECO:0000256" key="4">
    <source>
        <dbReference type="ARBA" id="ARBA00022771"/>
    </source>
</evidence>
<reference evidence="9" key="1">
    <citation type="journal article" date="2010" name="Science">
        <title>Plasticity of animal genome architecture unmasked by rapid evolution of a pelagic tunicate.</title>
        <authorList>
            <person name="Denoeud F."/>
            <person name="Henriet S."/>
            <person name="Mungpakdee S."/>
            <person name="Aury J.M."/>
            <person name="Da Silva C."/>
            <person name="Brinkmann H."/>
            <person name="Mikhaleva J."/>
            <person name="Olsen L.C."/>
            <person name="Jubin C."/>
            <person name="Canestro C."/>
            <person name="Bouquet J.M."/>
            <person name="Danks G."/>
            <person name="Poulain J."/>
            <person name="Campsteijn C."/>
            <person name="Adamski M."/>
            <person name="Cross I."/>
            <person name="Yadetie F."/>
            <person name="Muffato M."/>
            <person name="Louis A."/>
            <person name="Butcher S."/>
            <person name="Tsagkogeorga G."/>
            <person name="Konrad A."/>
            <person name="Singh S."/>
            <person name="Jensen M.F."/>
            <person name="Cong E.H."/>
            <person name="Eikeseth-Otteraa H."/>
            <person name="Noel B."/>
            <person name="Anthouard V."/>
            <person name="Porcel B.M."/>
            <person name="Kachouri-Lafond R."/>
            <person name="Nishino A."/>
            <person name="Ugolini M."/>
            <person name="Chourrout P."/>
            <person name="Nishida H."/>
            <person name="Aasland R."/>
            <person name="Huzurbazar S."/>
            <person name="Westhof E."/>
            <person name="Delsuc F."/>
            <person name="Lehrach H."/>
            <person name="Reinhardt R."/>
            <person name="Weissenbach J."/>
            <person name="Roy S.W."/>
            <person name="Artiguenave F."/>
            <person name="Postlethwait J.H."/>
            <person name="Manak J.R."/>
            <person name="Thompson E.M."/>
            <person name="Jaillon O."/>
            <person name="Du Pasquier L."/>
            <person name="Boudinot P."/>
            <person name="Liberles D.A."/>
            <person name="Volff J.N."/>
            <person name="Philippe H."/>
            <person name="Lenhard B."/>
            <person name="Roest Crollius H."/>
            <person name="Wincker P."/>
            <person name="Chourrout D."/>
        </authorList>
    </citation>
    <scope>NUCLEOTIDE SEQUENCE [LARGE SCALE GENOMIC DNA]</scope>
</reference>
<keyword evidence="10" id="KW-1185">Reference proteome</keyword>
<dbReference type="GO" id="GO:0008270">
    <property type="term" value="F:zinc ion binding"/>
    <property type="evidence" value="ECO:0007669"/>
    <property type="project" value="UniProtKB-KW"/>
</dbReference>
<dbReference type="InterPro" id="IPR050888">
    <property type="entry name" value="ZnF_C2H2-type_TF"/>
</dbReference>
<accession>E4XDK6</accession>
<comment type="subcellular location">
    <subcellularLocation>
        <location evidence="1">Nucleus</location>
    </subcellularLocation>
</comment>
<keyword evidence="4 7" id="KW-0863">Zinc-finger</keyword>
<protein>
    <recommendedName>
        <fullName evidence="8">C2H2-type domain-containing protein</fullName>
    </recommendedName>
</protein>
<dbReference type="AlphaFoldDB" id="E4XDK6"/>
<dbReference type="Gene3D" id="3.30.160.60">
    <property type="entry name" value="Classic Zinc Finger"/>
    <property type="match status" value="2"/>
</dbReference>
<evidence type="ECO:0000256" key="1">
    <source>
        <dbReference type="ARBA" id="ARBA00004123"/>
    </source>
</evidence>
<feature type="domain" description="C2H2-type" evidence="8">
    <location>
        <begin position="172"/>
        <end position="200"/>
    </location>
</feature>
<gene>
    <name evidence="9" type="ORF">GSOID_T00008250001</name>
</gene>
<dbReference type="InterPro" id="IPR013087">
    <property type="entry name" value="Znf_C2H2_type"/>
</dbReference>
<evidence type="ECO:0000313" key="10">
    <source>
        <dbReference type="Proteomes" id="UP000001307"/>
    </source>
</evidence>
<feature type="domain" description="C2H2-type" evidence="8">
    <location>
        <begin position="228"/>
        <end position="256"/>
    </location>
</feature>
<keyword evidence="3" id="KW-0677">Repeat</keyword>
<evidence type="ECO:0000256" key="6">
    <source>
        <dbReference type="ARBA" id="ARBA00023242"/>
    </source>
</evidence>
<dbReference type="OrthoDB" id="6077919at2759"/>
<evidence type="ECO:0000256" key="5">
    <source>
        <dbReference type="ARBA" id="ARBA00022833"/>
    </source>
</evidence>
<dbReference type="PANTHER" id="PTHR24406">
    <property type="entry name" value="TRANSCRIPTIONAL REPRESSOR CTCFL-RELATED"/>
    <property type="match status" value="1"/>
</dbReference>
<dbReference type="PROSITE" id="PS00028">
    <property type="entry name" value="ZINC_FINGER_C2H2_1"/>
    <property type="match status" value="2"/>
</dbReference>
<keyword evidence="2" id="KW-0479">Metal-binding</keyword>
<evidence type="ECO:0000313" key="9">
    <source>
        <dbReference type="EMBL" id="CBY19244.1"/>
    </source>
</evidence>
<dbReference type="SMART" id="SM00355">
    <property type="entry name" value="ZnF_C2H2"/>
    <property type="match status" value="6"/>
</dbReference>
<dbReference type="GO" id="GO:0005634">
    <property type="term" value="C:nucleus"/>
    <property type="evidence" value="ECO:0007669"/>
    <property type="project" value="UniProtKB-SubCell"/>
</dbReference>